<protein>
    <submittedName>
        <fullName evidence="1">HAD family phosphatase</fullName>
    </submittedName>
</protein>
<dbReference type="NCBIfam" id="TIGR01509">
    <property type="entry name" value="HAD-SF-IA-v3"/>
    <property type="match status" value="1"/>
</dbReference>
<dbReference type="InterPro" id="IPR036412">
    <property type="entry name" value="HAD-like_sf"/>
</dbReference>
<dbReference type="PRINTS" id="PR00413">
    <property type="entry name" value="HADHALOGNASE"/>
</dbReference>
<accession>A0ABT6X133</accession>
<dbReference type="PANTHER" id="PTHR47829:SF1">
    <property type="entry name" value="HAD FAMILY PHOSPHATASE"/>
    <property type="match status" value="1"/>
</dbReference>
<proteinExistence type="predicted"/>
<dbReference type="EMBL" id="JASCTH010000049">
    <property type="protein sequence ID" value="MDI6105619.1"/>
    <property type="molecule type" value="Genomic_DNA"/>
</dbReference>
<sequence length="252" mass="27983">MAELLSPRRPGAPDASCRDRPRAVWTDFGGVLTPPLAVLFDGFERRTGLSRPVLEAAIHRVATELGMAPLAPIELATLTEREWGARLATALRGHDADVRLDRVELTDFGRYWFREVSANADLLAFLGRLKQRGYLVGLLTNNVVEWEPYWTAMLPMELFDAVVDSCRVGVRKPDPEIYELAAARLGLTGAECLLLDDLTENCVAAEEGGWRAVRFRDNEQAMAEVCAILDVPVPPVARPDRPITREASENVY</sequence>
<dbReference type="PANTHER" id="PTHR47829">
    <property type="entry name" value="HYDROLASE, PUTATIVE (AFU_ORTHOLOGUE AFUA_1G12880)-RELATED"/>
    <property type="match status" value="1"/>
</dbReference>
<dbReference type="InterPro" id="IPR006439">
    <property type="entry name" value="HAD-SF_hydro_IA"/>
</dbReference>
<dbReference type="CDD" id="cd02603">
    <property type="entry name" value="HAD_sEH-N_like"/>
    <property type="match status" value="1"/>
</dbReference>
<dbReference type="Gene3D" id="3.40.50.1000">
    <property type="entry name" value="HAD superfamily/HAD-like"/>
    <property type="match status" value="1"/>
</dbReference>
<evidence type="ECO:0000313" key="2">
    <source>
        <dbReference type="Proteomes" id="UP001241758"/>
    </source>
</evidence>
<gene>
    <name evidence="1" type="ORF">QLQ12_44270</name>
</gene>
<dbReference type="RefSeq" id="WP_282767085.1">
    <property type="nucleotide sequence ID" value="NZ_JASCTH010000049.1"/>
</dbReference>
<comment type="caution">
    <text evidence="1">The sequence shown here is derived from an EMBL/GenBank/DDBJ whole genome shotgun (WGS) entry which is preliminary data.</text>
</comment>
<dbReference type="Proteomes" id="UP001241758">
    <property type="component" value="Unassembled WGS sequence"/>
</dbReference>
<keyword evidence="2" id="KW-1185">Reference proteome</keyword>
<evidence type="ECO:0000313" key="1">
    <source>
        <dbReference type="EMBL" id="MDI6105619.1"/>
    </source>
</evidence>
<dbReference type="InterPro" id="IPR052898">
    <property type="entry name" value="ACAD10-like"/>
</dbReference>
<dbReference type="SUPFAM" id="SSF56784">
    <property type="entry name" value="HAD-like"/>
    <property type="match status" value="1"/>
</dbReference>
<organism evidence="1 2">
    <name type="scientific">Actinoplanes sandaracinus</name>
    <dbReference type="NCBI Taxonomy" id="3045177"/>
    <lineage>
        <taxon>Bacteria</taxon>
        <taxon>Bacillati</taxon>
        <taxon>Actinomycetota</taxon>
        <taxon>Actinomycetes</taxon>
        <taxon>Micromonosporales</taxon>
        <taxon>Micromonosporaceae</taxon>
        <taxon>Actinoplanes</taxon>
    </lineage>
</organism>
<dbReference type="InterPro" id="IPR023214">
    <property type="entry name" value="HAD_sf"/>
</dbReference>
<reference evidence="1 2" key="1">
    <citation type="submission" date="2023-05" db="EMBL/GenBank/DDBJ databases">
        <title>Actinoplanes sp. NEAU-A12 genome sequencing.</title>
        <authorList>
            <person name="Wang Z.-S."/>
        </authorList>
    </citation>
    <scope>NUCLEOTIDE SEQUENCE [LARGE SCALE GENOMIC DNA]</scope>
    <source>
        <strain evidence="1 2">NEAU-A12</strain>
    </source>
</reference>
<dbReference type="Gene3D" id="1.10.150.240">
    <property type="entry name" value="Putative phosphatase, domain 2"/>
    <property type="match status" value="1"/>
</dbReference>
<dbReference type="InterPro" id="IPR023198">
    <property type="entry name" value="PGP-like_dom2"/>
</dbReference>
<dbReference type="Pfam" id="PF00702">
    <property type="entry name" value="Hydrolase"/>
    <property type="match status" value="1"/>
</dbReference>
<name>A0ABT6X133_9ACTN</name>